<sequence>MKNFLPTKVPKDTQKKIDILLAEMIVLDNLPLTVLQRDGFRRLISFIAPTYNIPSYEKMRDTIIPSIYARTAEVVKTVLKSCDVVTIMLDLWSSNSMVGFMEVSCSSVTADYVPFTCFLNMKEMPSNHTTKVILSESEHVVSDWELNGKVVRTVTDNASNMTKAFRLQLSNFILEEKEDEFIEMELEAGLEVPNYVLIPEYLECTSSAGGSQNDELEIENLMSTLEIDLAGLIQENCWKINETAFVSATSSHAGCLPHQTQLVIKDGLKALEKFVSESLDLLCKIVGGVRRSVVDTKVLLDSVGFKIPMMNLTRWNSQFSMVKHFLNGIDIDTALQSKLNACKAHGSLSSLQLKCLKEFVTLLEPFKIATDVFQKDTETTGLVIPFYLDLVNQCSLDPRVNQEAKFITSCKCMAEELSKSLSKRMSWVLRDTFFVLGSVLDPRIKGTWITAAGEEEEEVFATVKELLKLRYRTIEGERIEENSGCGVEDDRRRKANDSSSATPIHKRSRQSTRPLLASVYRKYSMNSIIILESPRL</sequence>
<dbReference type="PANTHER" id="PTHR46481:SF10">
    <property type="entry name" value="ZINC FINGER BED DOMAIN-CONTAINING PROTEIN 39"/>
    <property type="match status" value="1"/>
</dbReference>
<dbReference type="SUPFAM" id="SSF140996">
    <property type="entry name" value="Hermes dimerisation domain"/>
    <property type="match status" value="1"/>
</dbReference>
<evidence type="ECO:0000256" key="2">
    <source>
        <dbReference type="ARBA" id="ARBA00022723"/>
    </source>
</evidence>
<organism evidence="7 8">
    <name type="scientific">Daphnia sinensis</name>
    <dbReference type="NCBI Taxonomy" id="1820382"/>
    <lineage>
        <taxon>Eukaryota</taxon>
        <taxon>Metazoa</taxon>
        <taxon>Ecdysozoa</taxon>
        <taxon>Arthropoda</taxon>
        <taxon>Crustacea</taxon>
        <taxon>Branchiopoda</taxon>
        <taxon>Diplostraca</taxon>
        <taxon>Cladocera</taxon>
        <taxon>Anomopoda</taxon>
        <taxon>Daphniidae</taxon>
        <taxon>Daphnia</taxon>
        <taxon>Daphnia similis group</taxon>
    </lineage>
</organism>
<keyword evidence="2" id="KW-0479">Metal-binding</keyword>
<keyword evidence="4" id="KW-0862">Zinc</keyword>
<keyword evidence="8" id="KW-1185">Reference proteome</keyword>
<dbReference type="InterPro" id="IPR012337">
    <property type="entry name" value="RNaseH-like_sf"/>
</dbReference>
<dbReference type="PANTHER" id="PTHR46481">
    <property type="entry name" value="ZINC FINGER BED DOMAIN-CONTAINING PROTEIN 4"/>
    <property type="match status" value="1"/>
</dbReference>
<dbReference type="GO" id="GO:0008270">
    <property type="term" value="F:zinc ion binding"/>
    <property type="evidence" value="ECO:0007669"/>
    <property type="project" value="UniProtKB-KW"/>
</dbReference>
<gene>
    <name evidence="7" type="ORF">GHT06_020482</name>
</gene>
<name>A0AAD5PRK4_9CRUS</name>
<comment type="caution">
    <text evidence="7">The sequence shown here is derived from an EMBL/GenBank/DDBJ whole genome shotgun (WGS) entry which is preliminary data.</text>
</comment>
<dbReference type="AlphaFoldDB" id="A0AAD5PRK4"/>
<dbReference type="Proteomes" id="UP000820818">
    <property type="component" value="Linkage Group LG9"/>
</dbReference>
<evidence type="ECO:0000256" key="3">
    <source>
        <dbReference type="ARBA" id="ARBA00022771"/>
    </source>
</evidence>
<feature type="region of interest" description="Disordered" evidence="6">
    <location>
        <begin position="482"/>
        <end position="510"/>
    </location>
</feature>
<proteinExistence type="predicted"/>
<dbReference type="EMBL" id="WJBH02000009">
    <property type="protein sequence ID" value="KAI9552615.1"/>
    <property type="molecule type" value="Genomic_DNA"/>
</dbReference>
<dbReference type="GO" id="GO:0005634">
    <property type="term" value="C:nucleus"/>
    <property type="evidence" value="ECO:0007669"/>
    <property type="project" value="UniProtKB-SubCell"/>
</dbReference>
<comment type="subcellular location">
    <subcellularLocation>
        <location evidence="1">Nucleus</location>
    </subcellularLocation>
</comment>
<keyword evidence="3" id="KW-0863">Zinc-finger</keyword>
<dbReference type="SUPFAM" id="SSF53098">
    <property type="entry name" value="Ribonuclease H-like"/>
    <property type="match status" value="1"/>
</dbReference>
<reference evidence="7 8" key="1">
    <citation type="submission" date="2022-05" db="EMBL/GenBank/DDBJ databases">
        <title>A multi-omics perspective on studying reproductive biology in Daphnia sinensis.</title>
        <authorList>
            <person name="Jia J."/>
        </authorList>
    </citation>
    <scope>NUCLEOTIDE SEQUENCE [LARGE SCALE GENOMIC DNA]</scope>
    <source>
        <strain evidence="7 8">WSL</strain>
    </source>
</reference>
<dbReference type="InterPro" id="IPR052035">
    <property type="entry name" value="ZnF_BED_domain_contain"/>
</dbReference>
<evidence type="ECO:0000256" key="6">
    <source>
        <dbReference type="SAM" id="MobiDB-lite"/>
    </source>
</evidence>
<evidence type="ECO:0000313" key="7">
    <source>
        <dbReference type="EMBL" id="KAI9552615.1"/>
    </source>
</evidence>
<accession>A0AAD5PRK4</accession>
<evidence type="ECO:0000256" key="4">
    <source>
        <dbReference type="ARBA" id="ARBA00022833"/>
    </source>
</evidence>
<evidence type="ECO:0000256" key="1">
    <source>
        <dbReference type="ARBA" id="ARBA00004123"/>
    </source>
</evidence>
<evidence type="ECO:0000256" key="5">
    <source>
        <dbReference type="ARBA" id="ARBA00023242"/>
    </source>
</evidence>
<evidence type="ECO:0000313" key="8">
    <source>
        <dbReference type="Proteomes" id="UP000820818"/>
    </source>
</evidence>
<protein>
    <submittedName>
        <fullName evidence="7">Uncharacterized protein</fullName>
    </submittedName>
</protein>
<keyword evidence="5" id="KW-0539">Nucleus</keyword>